<protein>
    <submittedName>
        <fullName evidence="1">Uncharacterized protein</fullName>
    </submittedName>
</protein>
<sequence>MAAHYVLSNGSLCKLDFWH</sequence>
<dbReference type="AlphaFoldDB" id="A0A2P2NX31"/>
<evidence type="ECO:0000313" key="1">
    <source>
        <dbReference type="EMBL" id="MBX47032.1"/>
    </source>
</evidence>
<organism evidence="1">
    <name type="scientific">Rhizophora mucronata</name>
    <name type="common">Asiatic mangrove</name>
    <dbReference type="NCBI Taxonomy" id="61149"/>
    <lineage>
        <taxon>Eukaryota</taxon>
        <taxon>Viridiplantae</taxon>
        <taxon>Streptophyta</taxon>
        <taxon>Embryophyta</taxon>
        <taxon>Tracheophyta</taxon>
        <taxon>Spermatophyta</taxon>
        <taxon>Magnoliopsida</taxon>
        <taxon>eudicotyledons</taxon>
        <taxon>Gunneridae</taxon>
        <taxon>Pentapetalae</taxon>
        <taxon>rosids</taxon>
        <taxon>fabids</taxon>
        <taxon>Malpighiales</taxon>
        <taxon>Rhizophoraceae</taxon>
        <taxon>Rhizophora</taxon>
    </lineage>
</organism>
<proteinExistence type="predicted"/>
<reference evidence="1" key="1">
    <citation type="submission" date="2018-02" db="EMBL/GenBank/DDBJ databases">
        <title>Rhizophora mucronata_Transcriptome.</title>
        <authorList>
            <person name="Meera S.P."/>
            <person name="Sreeshan A."/>
            <person name="Augustine A."/>
        </authorList>
    </citation>
    <scope>NUCLEOTIDE SEQUENCE</scope>
    <source>
        <tissue evidence="1">Leaf</tissue>
    </source>
</reference>
<dbReference type="EMBL" id="GGEC01066548">
    <property type="protein sequence ID" value="MBX47032.1"/>
    <property type="molecule type" value="Transcribed_RNA"/>
</dbReference>
<name>A0A2P2NX31_RHIMU</name>
<accession>A0A2P2NX31</accession>